<accession>A0ABQ9K5R5</accession>
<dbReference type="EMBL" id="JAPWTJ010000024">
    <property type="protein sequence ID" value="KAJ8984875.1"/>
    <property type="molecule type" value="Genomic_DNA"/>
</dbReference>
<feature type="region of interest" description="Disordered" evidence="6">
    <location>
        <begin position="1068"/>
        <end position="1112"/>
    </location>
</feature>
<evidence type="ECO:0000256" key="1">
    <source>
        <dbReference type="ARBA" id="ARBA00004123"/>
    </source>
</evidence>
<dbReference type="Proteomes" id="UP001162164">
    <property type="component" value="Unassembled WGS sequence"/>
</dbReference>
<keyword evidence="8" id="KW-1185">Reference proteome</keyword>
<gene>
    <name evidence="7" type="ORF">NQ317_002715</name>
</gene>
<dbReference type="Pfam" id="PF14631">
    <property type="entry name" value="FancD2"/>
    <property type="match status" value="4"/>
</dbReference>
<sequence>MSDSERSSPILTSHTQDHRSTLTVFKSILADAGISLSFTEGPHILTQEQALVVRDLEKSLGKSPENVQEFMKGLMLLCKKVKNLRKCVLPTKFRRNGELSDEAISIQQDSLFRIFLKTNYLQKEIMLTLLEEIAGTSSEELRDTSWLRLLLNPLRYLPHISEPATLTTKLLDILDIANFPSQLEIIDSIPEIIPDSQYNETAQQLSRLLDENDELTGVIIDCLNALDLDSEIRSQVQDRILAKILAGPSLKIFPVLLQFLLTDCKSQNLVPTLIKVRNALDTIMVNTEKNKEKESCKILIFNRLQAFAVSPKHVAEAWLNTISSIKVHSDHRPVDLLILFMLHATVRFKKRKLFEILCKLSCGEQDDESMSGFKDEIHMVVRKQLSSSKRNIKHRGIIAAVVMAKHIALRCEEQKDIELPDGHLTISDLPYGPAREAASLLELTGTCTGGSSEFTGLYYDQVAMMLSETSHLDKYFLAWLHETIIAEFENTYITETVPNNINDLKFSMQYVLNTPSESAESMAVNIAGLTLQNESGLILLLAPHFRLLRLAHYRLQAGDVSMIKTLLGCAVILPDVDDALDLDTDQARQVADCLFHCVNWFREIINGFVTQKVRATRSKVLKRVQDVIDVEKKLRKIMENIPEHKLPISYFDSSDVNKQQMSPMKRTQSKEPKEKIQISCYDSFNSDDSEQLSIQTQSATLNIEQLQFILKDYATKLSVLTKGQNIGLSHLIIVSPITAMSDLEKILPLIDAHFKIVIKKINKLLETTDGRYDLPDMFTPEVSELKACFGLVLDIYYHIFSWTGFQHSRNLDLLKNYLRGLRLSQTQSLNSANRLIVEFIGRLAGYHQQCLELPHAVSLIRIIECLYSIISQSQEIDKKITAVAEKLLNRRWYNSKGDLESGKNCNANIDILIKVYLKGADVKTISGLVGTLQDQVSNLNTKEDCLHMLGSINKQNFHIFYTGLCTALLNRVKTELQSLTNREHLELWNDTAKIMQALQAIAKARESKVNLFTKDSSLMAHVPKFRLTLETLVYKVKAMLVANNCSAAFWMGNLRNKDLDGEDILSQSTTVTEENQNSDEELPADDSDDDAVVIEENASNDGTGSRGSEVFD</sequence>
<dbReference type="InterPro" id="IPR029448">
    <property type="entry name" value="FANCD2"/>
</dbReference>
<protein>
    <recommendedName>
        <fullName evidence="9">Fanconi anemia group D2 protein</fullName>
    </recommendedName>
</protein>
<evidence type="ECO:0000313" key="8">
    <source>
        <dbReference type="Proteomes" id="UP001162164"/>
    </source>
</evidence>
<comment type="subcellular location">
    <subcellularLocation>
        <location evidence="1">Nucleus</location>
    </subcellularLocation>
</comment>
<comment type="caution">
    <text evidence="7">The sequence shown here is derived from an EMBL/GenBank/DDBJ whole genome shotgun (WGS) entry which is preliminary data.</text>
</comment>
<organism evidence="7 8">
    <name type="scientific">Molorchus minor</name>
    <dbReference type="NCBI Taxonomy" id="1323400"/>
    <lineage>
        <taxon>Eukaryota</taxon>
        <taxon>Metazoa</taxon>
        <taxon>Ecdysozoa</taxon>
        <taxon>Arthropoda</taxon>
        <taxon>Hexapoda</taxon>
        <taxon>Insecta</taxon>
        <taxon>Pterygota</taxon>
        <taxon>Neoptera</taxon>
        <taxon>Endopterygota</taxon>
        <taxon>Coleoptera</taxon>
        <taxon>Polyphaga</taxon>
        <taxon>Cucujiformia</taxon>
        <taxon>Chrysomeloidea</taxon>
        <taxon>Cerambycidae</taxon>
        <taxon>Lamiinae</taxon>
        <taxon>Monochamini</taxon>
        <taxon>Molorchus</taxon>
    </lineage>
</organism>
<evidence type="ECO:0000256" key="4">
    <source>
        <dbReference type="ARBA" id="ARBA00023242"/>
    </source>
</evidence>
<name>A0ABQ9K5R5_9CUCU</name>
<keyword evidence="4" id="KW-0539">Nucleus</keyword>
<evidence type="ECO:0000256" key="6">
    <source>
        <dbReference type="SAM" id="MobiDB-lite"/>
    </source>
</evidence>
<proteinExistence type="inferred from homology"/>
<dbReference type="PANTHER" id="PTHR32086:SF0">
    <property type="entry name" value="FANCONI ANEMIA GROUP D2 PROTEIN"/>
    <property type="match status" value="1"/>
</dbReference>
<reference evidence="7" key="1">
    <citation type="journal article" date="2023" name="Insect Mol. Biol.">
        <title>Genome sequencing provides insights into the evolution of gene families encoding plant cell wall-degrading enzymes in longhorned beetles.</title>
        <authorList>
            <person name="Shin N.R."/>
            <person name="Okamura Y."/>
            <person name="Kirsch R."/>
            <person name="Pauchet Y."/>
        </authorList>
    </citation>
    <scope>NUCLEOTIDE SEQUENCE</scope>
    <source>
        <strain evidence="7">MMC_N1</strain>
    </source>
</reference>
<keyword evidence="2" id="KW-1017">Isopeptide bond</keyword>
<evidence type="ECO:0000256" key="2">
    <source>
        <dbReference type="ARBA" id="ARBA00022499"/>
    </source>
</evidence>
<evidence type="ECO:0000256" key="5">
    <source>
        <dbReference type="ARBA" id="ARBA00093456"/>
    </source>
</evidence>
<dbReference type="PANTHER" id="PTHR32086">
    <property type="entry name" value="FANCONI ANEMIA GROUP D2 PROTEIN"/>
    <property type="match status" value="1"/>
</dbReference>
<evidence type="ECO:0000313" key="7">
    <source>
        <dbReference type="EMBL" id="KAJ8984875.1"/>
    </source>
</evidence>
<feature type="compositionally biased region" description="Acidic residues" evidence="6">
    <location>
        <begin position="1076"/>
        <end position="1093"/>
    </location>
</feature>
<comment type="similarity">
    <text evidence="5">Belongs to the Fanconi anemia protein FANCD2 family.</text>
</comment>
<evidence type="ECO:0008006" key="9">
    <source>
        <dbReference type="Google" id="ProtNLM"/>
    </source>
</evidence>
<keyword evidence="3" id="KW-0832">Ubl conjugation</keyword>
<evidence type="ECO:0000256" key="3">
    <source>
        <dbReference type="ARBA" id="ARBA00022843"/>
    </source>
</evidence>